<dbReference type="Proteomes" id="UP001391051">
    <property type="component" value="Unassembled WGS sequence"/>
</dbReference>
<dbReference type="RefSeq" id="XP_066701355.1">
    <property type="nucleotide sequence ID" value="XM_066841493.1"/>
</dbReference>
<feature type="signal peptide" evidence="2">
    <location>
        <begin position="1"/>
        <end position="17"/>
    </location>
</feature>
<evidence type="ECO:0000313" key="3">
    <source>
        <dbReference type="EMBL" id="KAK7956049.1"/>
    </source>
</evidence>
<sequence length="215" mass="23120">MQFSTIFVTALATVAYAAPSQLSMRENKDAAKQQEDAAKQQQQQDAAKQQEEAAKQQQQQQQQDAAKQFDLGQLNNGQFKNLDLAYLNVVNNVDLQALAVLAVQQNLNLAAFANIFNAQALDLNAVLQLQQLVQLQQLQQLGLLGGVDLAALQLNALNLGVIGNIGGVNLQQFIGADVKNQVQAVVSGASMLITSRSSPSDKKLITSPHLQTSSL</sequence>
<keyword evidence="2" id="KW-0732">Signal</keyword>
<accession>A0ABR1QH32</accession>
<evidence type="ECO:0000256" key="2">
    <source>
        <dbReference type="SAM" id="SignalP"/>
    </source>
</evidence>
<gene>
    <name evidence="3" type="ORF">PG986_005271</name>
</gene>
<organism evidence="3 4">
    <name type="scientific">Apiospora aurea</name>
    <dbReference type="NCBI Taxonomy" id="335848"/>
    <lineage>
        <taxon>Eukaryota</taxon>
        <taxon>Fungi</taxon>
        <taxon>Dikarya</taxon>
        <taxon>Ascomycota</taxon>
        <taxon>Pezizomycotina</taxon>
        <taxon>Sordariomycetes</taxon>
        <taxon>Xylariomycetidae</taxon>
        <taxon>Amphisphaeriales</taxon>
        <taxon>Apiosporaceae</taxon>
        <taxon>Apiospora</taxon>
    </lineage>
</organism>
<feature type="region of interest" description="Disordered" evidence="1">
    <location>
        <begin position="25"/>
        <end position="61"/>
    </location>
</feature>
<comment type="caution">
    <text evidence="3">The sequence shown here is derived from an EMBL/GenBank/DDBJ whole genome shotgun (WGS) entry which is preliminary data.</text>
</comment>
<keyword evidence="4" id="KW-1185">Reference proteome</keyword>
<proteinExistence type="predicted"/>
<dbReference type="GeneID" id="92074555"/>
<feature type="chain" id="PRO_5046223376" evidence="2">
    <location>
        <begin position="18"/>
        <end position="215"/>
    </location>
</feature>
<name>A0ABR1QH32_9PEZI</name>
<evidence type="ECO:0000256" key="1">
    <source>
        <dbReference type="SAM" id="MobiDB-lite"/>
    </source>
</evidence>
<feature type="compositionally biased region" description="Basic and acidic residues" evidence="1">
    <location>
        <begin position="25"/>
        <end position="38"/>
    </location>
</feature>
<evidence type="ECO:0000313" key="4">
    <source>
        <dbReference type="Proteomes" id="UP001391051"/>
    </source>
</evidence>
<dbReference type="EMBL" id="JAQQWE010000004">
    <property type="protein sequence ID" value="KAK7956049.1"/>
    <property type="molecule type" value="Genomic_DNA"/>
</dbReference>
<protein>
    <submittedName>
        <fullName evidence="3">Uncharacterized protein</fullName>
    </submittedName>
</protein>
<reference evidence="3 4" key="1">
    <citation type="submission" date="2023-01" db="EMBL/GenBank/DDBJ databases">
        <title>Analysis of 21 Apiospora genomes using comparative genomics revels a genus with tremendous synthesis potential of carbohydrate active enzymes and secondary metabolites.</title>
        <authorList>
            <person name="Sorensen T."/>
        </authorList>
    </citation>
    <scope>NUCLEOTIDE SEQUENCE [LARGE SCALE GENOMIC DNA]</scope>
    <source>
        <strain evidence="3 4">CBS 24483</strain>
    </source>
</reference>